<keyword evidence="3 11" id="KW-0645">Protease</keyword>
<dbReference type="PROSITE" id="PS00143">
    <property type="entry name" value="INSULINASE"/>
    <property type="match status" value="1"/>
</dbReference>
<dbReference type="GO" id="GO:0004222">
    <property type="term" value="F:metalloendopeptidase activity"/>
    <property type="evidence" value="ECO:0007669"/>
    <property type="project" value="InterPro"/>
</dbReference>
<evidence type="ECO:0000313" key="11">
    <source>
        <dbReference type="EMBL" id="RCX03276.1"/>
    </source>
</evidence>
<organism evidence="11 12">
    <name type="scientific">Schleiferia thermophila</name>
    <dbReference type="NCBI Taxonomy" id="884107"/>
    <lineage>
        <taxon>Bacteria</taxon>
        <taxon>Pseudomonadati</taxon>
        <taxon>Bacteroidota</taxon>
        <taxon>Flavobacteriia</taxon>
        <taxon>Flavobacteriales</taxon>
        <taxon>Schleiferiaceae</taxon>
        <taxon>Schleiferia</taxon>
    </lineage>
</organism>
<evidence type="ECO:0000256" key="6">
    <source>
        <dbReference type="ARBA" id="ARBA00022833"/>
    </source>
</evidence>
<sequence>MRRLLILFLCSIVGWLYGQSTQSTGQLPDFVRSGKLRNGLSYMIMENKTPENRAELRLVVRSGSLNEDDDQQGLAHFVEHMCFNGTRNFSKTSLVDFLENTGTRFGPDLNAYTSFDETVYILQVRTDSADLLWKGLLILEDWAGYVTFEPEEIDKERGVVLSEWRTRTGGSERISKITFPVIFKGSRYPERFPIGKTDIIQNAPYEAFKRYYRDWYRPDLITVIAVGDFDAALVERHIRKRFSKLKRVKNPRTHASREIPLDAGARVVSASDPEIQNFSLNIRFMAPEIDYFAPDGLEKSFLIGITNDLLNARIREFLTTSQSKLLNASAFVGNSLGNSSALTLSLLPKDRQWYEACQQLFNLVKVAGDHLPSKEELDFVIQAYRRRLESEVRVKDKTPSSQWTSRLVAHAVGRSPFLDPEARLDYFDRWASSLTPEMVSELIKYYLNSSTWAASAISSESEKLYLPNEPQLAAAVYYFQSKKTYPYVFSAPAPRLQVSEAEIKDESTEQIPENAAGYRGFALSNGMQFYIRKVSEDKDRILIDGFLFGGNSPFPDSLLPAANYLMQTVYESGVGTHDITELRKILAGRRINVFPYLSNYYHGINGFSSPEELETAFQLIRLYLTEPRIEEEALSRVKAREVNLLKGLFNNPDAFFGRELNRILYNSNPRAVTPTVSQVEKITLNQQKDIWKQLFSAPAQMRWIFTGDVDEEKVKELAIRYLSDIQNKANTLEVIDRNLRINVSDSLYALKKGENPRSQVRMVFYGRVNDPEQEWQIKAATEVLGIKLREELREEKGGVYGVSVFYNLNSPFNDEYTAVIAFNTEPARKEELIKATRQVVAAHAQKVDQETLQKIKELLRQDVAKGQSQAIYWHGLMQGVVKFSKPDFTADTEAYLNFVNTLTADELSLWIMRYLGMRPVVVVMDPEVVK</sequence>
<dbReference type="GO" id="GO:0046872">
    <property type="term" value="F:metal ion binding"/>
    <property type="evidence" value="ECO:0007669"/>
    <property type="project" value="UniProtKB-KW"/>
</dbReference>
<keyword evidence="7" id="KW-0482">Metalloprotease</keyword>
<keyword evidence="5" id="KW-0378">Hydrolase</keyword>
<keyword evidence="6" id="KW-0862">Zinc</keyword>
<comment type="similarity">
    <text evidence="2 8">Belongs to the peptidase M16 family.</text>
</comment>
<accession>A0A369A4K2</accession>
<feature type="domain" description="Peptidase M16 N-terminal" evidence="9">
    <location>
        <begin position="42"/>
        <end position="164"/>
    </location>
</feature>
<dbReference type="SUPFAM" id="SSF63411">
    <property type="entry name" value="LuxS/MPP-like metallohydrolase"/>
    <property type="match status" value="4"/>
</dbReference>
<dbReference type="PANTHER" id="PTHR43690">
    <property type="entry name" value="NARDILYSIN"/>
    <property type="match status" value="1"/>
</dbReference>
<dbReference type="AlphaFoldDB" id="A0A369A4K2"/>
<dbReference type="GO" id="GO:0006508">
    <property type="term" value="P:proteolysis"/>
    <property type="evidence" value="ECO:0007669"/>
    <property type="project" value="UniProtKB-KW"/>
</dbReference>
<feature type="domain" description="Peptidase M16 C-terminal" evidence="10">
    <location>
        <begin position="205"/>
        <end position="383"/>
    </location>
</feature>
<evidence type="ECO:0000256" key="4">
    <source>
        <dbReference type="ARBA" id="ARBA00022723"/>
    </source>
</evidence>
<dbReference type="InterPro" id="IPR011765">
    <property type="entry name" value="Pept_M16_N"/>
</dbReference>
<evidence type="ECO:0000259" key="9">
    <source>
        <dbReference type="Pfam" id="PF00675"/>
    </source>
</evidence>
<dbReference type="RefSeq" id="WP_114366323.1">
    <property type="nucleotide sequence ID" value="NZ_BHZF01000003.1"/>
</dbReference>
<dbReference type="InterPro" id="IPR001431">
    <property type="entry name" value="Pept_M16_Zn_BS"/>
</dbReference>
<dbReference type="Proteomes" id="UP000253517">
    <property type="component" value="Unassembled WGS sequence"/>
</dbReference>
<gene>
    <name evidence="11" type="ORF">DES35_103158</name>
</gene>
<feature type="domain" description="Peptidase M16 C-terminal" evidence="10">
    <location>
        <begin position="681"/>
        <end position="859"/>
    </location>
</feature>
<protein>
    <submittedName>
        <fullName evidence="11">Zinc protease</fullName>
    </submittedName>
</protein>
<dbReference type="PANTHER" id="PTHR43690:SF17">
    <property type="entry name" value="PROTEIN YHJJ"/>
    <property type="match status" value="1"/>
</dbReference>
<dbReference type="InterPro" id="IPR007863">
    <property type="entry name" value="Peptidase_M16_C"/>
</dbReference>
<evidence type="ECO:0000313" key="12">
    <source>
        <dbReference type="Proteomes" id="UP000253517"/>
    </source>
</evidence>
<evidence type="ECO:0000256" key="5">
    <source>
        <dbReference type="ARBA" id="ARBA00022801"/>
    </source>
</evidence>
<comment type="cofactor">
    <cofactor evidence="1">
        <name>Zn(2+)</name>
        <dbReference type="ChEBI" id="CHEBI:29105"/>
    </cofactor>
</comment>
<comment type="caution">
    <text evidence="11">The sequence shown here is derived from an EMBL/GenBank/DDBJ whole genome shotgun (WGS) entry which is preliminary data.</text>
</comment>
<dbReference type="InterPro" id="IPR011249">
    <property type="entry name" value="Metalloenz_LuxS/M16"/>
</dbReference>
<keyword evidence="12" id="KW-1185">Reference proteome</keyword>
<dbReference type="InterPro" id="IPR050626">
    <property type="entry name" value="Peptidase_M16"/>
</dbReference>
<evidence type="ECO:0000256" key="7">
    <source>
        <dbReference type="ARBA" id="ARBA00023049"/>
    </source>
</evidence>
<evidence type="ECO:0000256" key="1">
    <source>
        <dbReference type="ARBA" id="ARBA00001947"/>
    </source>
</evidence>
<dbReference type="Pfam" id="PF00675">
    <property type="entry name" value="Peptidase_M16"/>
    <property type="match status" value="1"/>
</dbReference>
<dbReference type="Gene3D" id="3.30.830.10">
    <property type="entry name" value="Metalloenzyme, LuxS/M16 peptidase-like"/>
    <property type="match status" value="4"/>
</dbReference>
<name>A0A369A4K2_9FLAO</name>
<evidence type="ECO:0000256" key="2">
    <source>
        <dbReference type="ARBA" id="ARBA00007261"/>
    </source>
</evidence>
<evidence type="ECO:0000256" key="8">
    <source>
        <dbReference type="RuleBase" id="RU004447"/>
    </source>
</evidence>
<keyword evidence="4" id="KW-0479">Metal-binding</keyword>
<reference evidence="11 12" key="1">
    <citation type="submission" date="2018-07" db="EMBL/GenBank/DDBJ databases">
        <title>Genomic Encyclopedia of Type Strains, Phase IV (KMG-IV): sequencing the most valuable type-strain genomes for metagenomic binning, comparative biology and taxonomic classification.</title>
        <authorList>
            <person name="Goeker M."/>
        </authorList>
    </citation>
    <scope>NUCLEOTIDE SEQUENCE [LARGE SCALE GENOMIC DNA]</scope>
    <source>
        <strain evidence="11 12">DSM 21410</strain>
    </source>
</reference>
<dbReference type="Pfam" id="PF05193">
    <property type="entry name" value="Peptidase_M16_C"/>
    <property type="match status" value="2"/>
</dbReference>
<evidence type="ECO:0000256" key="3">
    <source>
        <dbReference type="ARBA" id="ARBA00022670"/>
    </source>
</evidence>
<dbReference type="EMBL" id="QPJS01000003">
    <property type="protein sequence ID" value="RCX03276.1"/>
    <property type="molecule type" value="Genomic_DNA"/>
</dbReference>
<proteinExistence type="inferred from homology"/>
<evidence type="ECO:0000259" key="10">
    <source>
        <dbReference type="Pfam" id="PF05193"/>
    </source>
</evidence>